<protein>
    <submittedName>
        <fullName evidence="1">Uncharacterized protein</fullName>
    </submittedName>
</protein>
<gene>
    <name evidence="1" type="ORF">NG800_011090</name>
</gene>
<organism evidence="1 2">
    <name type="scientific">Epilithonimonas ginsengisoli</name>
    <dbReference type="NCBI Taxonomy" id="1245592"/>
    <lineage>
        <taxon>Bacteria</taxon>
        <taxon>Pseudomonadati</taxon>
        <taxon>Bacteroidota</taxon>
        <taxon>Flavobacteriia</taxon>
        <taxon>Flavobacteriales</taxon>
        <taxon>Weeksellaceae</taxon>
        <taxon>Chryseobacterium group</taxon>
        <taxon>Epilithonimonas</taxon>
    </lineage>
</organism>
<comment type="caution">
    <text evidence="1">The sequence shown here is derived from an EMBL/GenBank/DDBJ whole genome shotgun (WGS) entry which is preliminary data.</text>
</comment>
<accession>A0ABU4JIM5</accession>
<sequence length="56" mass="6640">MENLKPIIEILQALNKEQELNVLPRWLGRNRNITYKNQWASFAGLVKTTQKKFLIK</sequence>
<dbReference type="Proteomes" id="UP001204439">
    <property type="component" value="Unassembled WGS sequence"/>
</dbReference>
<name>A0ABU4JIM5_9FLAO</name>
<dbReference type="RefSeq" id="WP_165596598.1">
    <property type="nucleotide sequence ID" value="NZ_JAMXLT020000018.1"/>
</dbReference>
<evidence type="ECO:0000313" key="2">
    <source>
        <dbReference type="Proteomes" id="UP001204439"/>
    </source>
</evidence>
<reference evidence="1 2" key="1">
    <citation type="submission" date="2023-11" db="EMBL/GenBank/DDBJ databases">
        <title>First isolation, identification, and characterization of non-pathogenic Epilithonimonas ginsengisoli isolated from diseased farmed rainbow trout (Oncorhynchus mykiss) in Chile.</title>
        <authorList>
            <person name="Miranda C.D."/>
            <person name="Irgang R."/>
            <person name="Concha C."/>
            <person name="Rojas R."/>
            <person name="Avendano R."/>
        </authorList>
    </citation>
    <scope>NUCLEOTIDE SEQUENCE [LARGE SCALE GENOMIC DNA]</scope>
    <source>
        <strain evidence="1 2">FP99</strain>
    </source>
</reference>
<proteinExistence type="predicted"/>
<dbReference type="EMBL" id="JAMXLT020000018">
    <property type="protein sequence ID" value="MDW8549459.1"/>
    <property type="molecule type" value="Genomic_DNA"/>
</dbReference>
<evidence type="ECO:0000313" key="1">
    <source>
        <dbReference type="EMBL" id="MDW8549459.1"/>
    </source>
</evidence>
<keyword evidence="2" id="KW-1185">Reference proteome</keyword>